<keyword evidence="7 8" id="KW-0238">DNA-binding</keyword>
<feature type="binding site" evidence="8">
    <location>
        <begin position="339"/>
        <end position="346"/>
    </location>
    <ligand>
        <name>ATP</name>
        <dbReference type="ChEBI" id="CHEBI:30616"/>
    </ligand>
</feature>
<evidence type="ECO:0000256" key="7">
    <source>
        <dbReference type="ARBA" id="ARBA00023125"/>
    </source>
</evidence>
<dbReference type="InterPro" id="IPR036063">
    <property type="entry name" value="Smr_dom_sf"/>
</dbReference>
<dbReference type="Gene3D" id="3.40.50.300">
    <property type="entry name" value="P-loop containing nucleotide triphosphate hydrolases"/>
    <property type="match status" value="1"/>
</dbReference>
<dbReference type="InterPro" id="IPR046893">
    <property type="entry name" value="MSSS"/>
</dbReference>
<reference evidence="12" key="1">
    <citation type="submission" date="2017-04" db="EMBL/GenBank/DDBJ databases">
        <authorList>
            <person name="Varghese N."/>
            <person name="Submissions S."/>
        </authorList>
    </citation>
    <scope>NUCLEOTIDE SEQUENCE [LARGE SCALE GENOMIC DNA]</scope>
    <source>
        <strain evidence="12">DSM 9293</strain>
    </source>
</reference>
<dbReference type="OrthoDB" id="9808166at2"/>
<dbReference type="PROSITE" id="PS50828">
    <property type="entry name" value="SMR"/>
    <property type="match status" value="1"/>
</dbReference>
<dbReference type="InterPro" id="IPR036187">
    <property type="entry name" value="DNA_mismatch_repair_MutS_sf"/>
</dbReference>
<keyword evidence="5 8" id="KW-0067">ATP-binding</keyword>
<dbReference type="Proteomes" id="UP000192660">
    <property type="component" value="Unassembled WGS sequence"/>
</dbReference>
<dbReference type="GO" id="GO:0072344">
    <property type="term" value="P:rescue of stalled ribosome"/>
    <property type="evidence" value="ECO:0007669"/>
    <property type="project" value="UniProtKB-UniRule"/>
</dbReference>
<evidence type="ECO:0000256" key="6">
    <source>
        <dbReference type="ARBA" id="ARBA00022884"/>
    </source>
</evidence>
<dbReference type="Pfam" id="PF00488">
    <property type="entry name" value="MutS_V"/>
    <property type="match status" value="1"/>
</dbReference>
<comment type="function">
    <text evidence="8">Acts as a ribosome collision sensor, splitting the ribosome into its 2 subunits. Detects stalled/collided 70S ribosomes which it binds and splits by an ATP-hydrolysis driven conformational change. Acts upstream of the ribosome quality control system (RQC), a ribosome-associated complex that mediates the extraction of incompletely synthesized nascent chains from stalled ribosomes and their subsequent degradation. Probably generates substrates for RQC.</text>
</comment>
<dbReference type="SMART" id="SM00534">
    <property type="entry name" value="MUTSac"/>
    <property type="match status" value="1"/>
</dbReference>
<dbReference type="EMBL" id="FWWY01000001">
    <property type="protein sequence ID" value="SMC01625.1"/>
    <property type="molecule type" value="Genomic_DNA"/>
</dbReference>
<comment type="function">
    <text evidence="8">Endonuclease that is involved in the suppression of homologous recombination and thus may have a key role in the control of bacterial genetic diversity.</text>
</comment>
<dbReference type="SUPFAM" id="SSF160443">
    <property type="entry name" value="SMR domain-like"/>
    <property type="match status" value="1"/>
</dbReference>
<dbReference type="GO" id="GO:0030983">
    <property type="term" value="F:mismatched DNA binding"/>
    <property type="evidence" value="ECO:0007669"/>
    <property type="project" value="InterPro"/>
</dbReference>
<dbReference type="STRING" id="28034.BFX07_07925"/>
<keyword evidence="9" id="KW-0175">Coiled coil</keyword>
<dbReference type="SMART" id="SM00463">
    <property type="entry name" value="SMR"/>
    <property type="match status" value="1"/>
</dbReference>
<organism evidence="11 12">
    <name type="scientific">Sulfobacillus thermosulfidooxidans (strain DSM 9293 / VKM B-1269 / AT-1)</name>
    <dbReference type="NCBI Taxonomy" id="929705"/>
    <lineage>
        <taxon>Bacteria</taxon>
        <taxon>Bacillati</taxon>
        <taxon>Bacillota</taxon>
        <taxon>Clostridia</taxon>
        <taxon>Eubacteriales</taxon>
        <taxon>Clostridiales Family XVII. Incertae Sedis</taxon>
        <taxon>Sulfobacillus</taxon>
    </lineage>
</organism>
<dbReference type="PIRSF" id="PIRSF005814">
    <property type="entry name" value="MutS_YshD"/>
    <property type="match status" value="1"/>
</dbReference>
<protein>
    <recommendedName>
        <fullName evidence="8">Endonuclease MutS2</fullName>
        <ecNumber evidence="8">3.1.-.-</ecNumber>
    </recommendedName>
    <alternativeName>
        <fullName evidence="8">Ribosome-associated protein quality control-upstream factor</fullName>
        <shortName evidence="8">RQC-upstream factor</shortName>
        <shortName evidence="8">RqcU</shortName>
        <ecNumber evidence="8">3.6.4.-</ecNumber>
    </alternativeName>
</protein>
<dbReference type="GO" id="GO:0140664">
    <property type="term" value="F:ATP-dependent DNA damage sensor activity"/>
    <property type="evidence" value="ECO:0007669"/>
    <property type="project" value="InterPro"/>
</dbReference>
<feature type="domain" description="Smr" evidence="10">
    <location>
        <begin position="708"/>
        <end position="783"/>
    </location>
</feature>
<dbReference type="EC" id="3.1.-.-" evidence="8"/>
<evidence type="ECO:0000256" key="3">
    <source>
        <dbReference type="ARBA" id="ARBA00022741"/>
    </source>
</evidence>
<dbReference type="InterPro" id="IPR000432">
    <property type="entry name" value="DNA_mismatch_repair_MutS_C"/>
</dbReference>
<keyword evidence="12" id="KW-1185">Reference proteome</keyword>
<dbReference type="InterPro" id="IPR027417">
    <property type="entry name" value="P-loop_NTPase"/>
</dbReference>
<dbReference type="AlphaFoldDB" id="A0A1W1W5T5"/>
<keyword evidence="4 8" id="KW-0378">Hydrolase</keyword>
<keyword evidence="6 8" id="KW-0694">RNA-binding</keyword>
<sequence>MNNGDTIAESRLRVSLDLVQFPEVLERIAGLSDTVMGKKRIKSAQYIRDYQQLLERHRYLDEIVRLLNAGDNHHISLQGATEITRDVKRAAKGGILSQEQLLGIGLTLKAAQEAKSWVTAEDYPILFHMLDAIPSLTPVSQAIFRIIDEEGQIRDSASPQLRQIRRNIQQAELEIDRILEGILHSSHWAEYIQDAIVTIRAGRRVIPVKAMFRHQVPGIVHDRSSSGQTVFVEPMPVVQKQNQLTELHQQEDEEIRRLLTELSRTVGVYHQECAQVEDALGTLDELLGIARYGLKTQSILPTVGGDELRLVEARHPLIDNPVPLDLSLERTRHILIVTGPNTGGKTVTLKTTGLIVSMALSGMMVPCREGTSIPLFDRIWVDIGDEQSIEQNLSTFSSHMARLIPMMEFADDKTLCLIDELGAGTDPDEGSALAEAMIHHLRERKVYAIVTTHYSRLKLLGFRLPDVENAQVAFDRETLTPTYHLIMGQPGSSHALYIARRLGMPEEIIQQARTLMDEEGTTLADVIEQANHLQMELREAKQQVADQQRVLRQKIQEMEKERRVWLERNEREKLHMRDQWQKELQQLHDEMMAAIETVRQSQGPDQARAVEALREIWRQRGILPQSLQPPKRRPSQMISPGDYVHVRDFEGLARVLEVNGKMALVEVGTLRVKLPIEDLERAEAPKRSQGGHARTAMALKAQNLRIECDVRGMTVDEMLDVVDKYLDDAVLAGAFQVRIIHGKGTGTLRKAVTQMLKDDPRVSQFRLGERGEGGDGVTVVTLGSGE</sequence>
<keyword evidence="3 8" id="KW-0547">Nucleotide-binding</keyword>
<keyword evidence="2 8" id="KW-0699">rRNA-binding</keyword>
<evidence type="ECO:0000313" key="11">
    <source>
        <dbReference type="EMBL" id="SMC01625.1"/>
    </source>
</evidence>
<dbReference type="Pfam" id="PF01713">
    <property type="entry name" value="Smr"/>
    <property type="match status" value="1"/>
</dbReference>
<accession>A0A1W1W5T5</accession>
<dbReference type="SUPFAM" id="SSF48334">
    <property type="entry name" value="DNA repair protein MutS, domain III"/>
    <property type="match status" value="1"/>
</dbReference>
<dbReference type="GO" id="GO:0045910">
    <property type="term" value="P:negative regulation of DNA recombination"/>
    <property type="evidence" value="ECO:0007669"/>
    <property type="project" value="InterPro"/>
</dbReference>
<gene>
    <name evidence="8" type="primary">mutS2</name>
    <name evidence="8" type="synonym">rqcU</name>
    <name evidence="11" type="ORF">SAMN00768000_0029</name>
</gene>
<evidence type="ECO:0000256" key="5">
    <source>
        <dbReference type="ARBA" id="ARBA00022840"/>
    </source>
</evidence>
<keyword evidence="8" id="KW-0255">Endonuclease</keyword>
<dbReference type="GO" id="GO:0019843">
    <property type="term" value="F:rRNA binding"/>
    <property type="evidence" value="ECO:0007669"/>
    <property type="project" value="UniProtKB-UniRule"/>
</dbReference>
<evidence type="ECO:0000256" key="2">
    <source>
        <dbReference type="ARBA" id="ARBA00022730"/>
    </source>
</evidence>
<name>A0A1W1W5T5_SULTA</name>
<comment type="subunit">
    <text evidence="8">Homodimer. Binds to stalled ribosomes, contacting rRNA.</text>
</comment>
<dbReference type="PROSITE" id="PS00486">
    <property type="entry name" value="DNA_MISMATCH_REPAIR_2"/>
    <property type="match status" value="1"/>
</dbReference>
<dbReference type="NCBIfam" id="TIGR01069">
    <property type="entry name" value="mutS2"/>
    <property type="match status" value="1"/>
</dbReference>
<dbReference type="InterPro" id="IPR005747">
    <property type="entry name" value="MutS2"/>
</dbReference>
<dbReference type="PANTHER" id="PTHR48466:SF2">
    <property type="entry name" value="OS10G0509000 PROTEIN"/>
    <property type="match status" value="1"/>
</dbReference>
<dbReference type="Gene3D" id="3.30.1370.110">
    <property type="match status" value="1"/>
</dbReference>
<evidence type="ECO:0000256" key="8">
    <source>
        <dbReference type="HAMAP-Rule" id="MF_00092"/>
    </source>
</evidence>
<dbReference type="RefSeq" id="WP_084660615.1">
    <property type="nucleotide sequence ID" value="NZ_FWWY01000001.1"/>
</dbReference>
<dbReference type="PANTHER" id="PTHR48466">
    <property type="entry name" value="OS10G0509000 PROTEIN-RELATED"/>
    <property type="match status" value="1"/>
</dbReference>
<dbReference type="GO" id="GO:0005524">
    <property type="term" value="F:ATP binding"/>
    <property type="evidence" value="ECO:0007669"/>
    <property type="project" value="UniProtKB-UniRule"/>
</dbReference>
<dbReference type="SUPFAM" id="SSF52540">
    <property type="entry name" value="P-loop containing nucleoside triphosphate hydrolases"/>
    <property type="match status" value="1"/>
</dbReference>
<dbReference type="GO" id="GO:0006298">
    <property type="term" value="P:mismatch repair"/>
    <property type="evidence" value="ECO:0007669"/>
    <property type="project" value="InterPro"/>
</dbReference>
<dbReference type="FunFam" id="3.40.50.300:FF:000830">
    <property type="entry name" value="Endonuclease MutS2"/>
    <property type="match status" value="1"/>
</dbReference>
<dbReference type="GO" id="GO:0043023">
    <property type="term" value="F:ribosomal large subunit binding"/>
    <property type="evidence" value="ECO:0007669"/>
    <property type="project" value="UniProtKB-UniRule"/>
</dbReference>
<dbReference type="GO" id="GO:0016887">
    <property type="term" value="F:ATP hydrolysis activity"/>
    <property type="evidence" value="ECO:0007669"/>
    <property type="project" value="InterPro"/>
</dbReference>
<dbReference type="SMART" id="SM00533">
    <property type="entry name" value="MUTSd"/>
    <property type="match status" value="1"/>
</dbReference>
<evidence type="ECO:0000256" key="1">
    <source>
        <dbReference type="ARBA" id="ARBA00022722"/>
    </source>
</evidence>
<dbReference type="InterPro" id="IPR045076">
    <property type="entry name" value="MutS"/>
</dbReference>
<evidence type="ECO:0000313" key="12">
    <source>
        <dbReference type="Proteomes" id="UP000192660"/>
    </source>
</evidence>
<dbReference type="InterPro" id="IPR007696">
    <property type="entry name" value="DNA_mismatch_repair_MutS_core"/>
</dbReference>
<dbReference type="InterPro" id="IPR002625">
    <property type="entry name" value="Smr_dom"/>
</dbReference>
<keyword evidence="1 8" id="KW-0540">Nuclease</keyword>
<dbReference type="Pfam" id="PF20297">
    <property type="entry name" value="MSSS"/>
    <property type="match status" value="1"/>
</dbReference>
<dbReference type="GO" id="GO:0004519">
    <property type="term" value="F:endonuclease activity"/>
    <property type="evidence" value="ECO:0007669"/>
    <property type="project" value="UniProtKB-UniRule"/>
</dbReference>
<evidence type="ECO:0000256" key="4">
    <source>
        <dbReference type="ARBA" id="ARBA00022801"/>
    </source>
</evidence>
<comment type="similarity">
    <text evidence="8">Belongs to the DNA mismatch repair MutS family. MutS2 subfamily.</text>
</comment>
<evidence type="ECO:0000259" key="10">
    <source>
        <dbReference type="PROSITE" id="PS50828"/>
    </source>
</evidence>
<feature type="coiled-coil region" evidence="9">
    <location>
        <begin position="523"/>
        <end position="597"/>
    </location>
</feature>
<dbReference type="EC" id="3.6.4.-" evidence="8"/>
<proteinExistence type="inferred from homology"/>
<dbReference type="HAMAP" id="MF_00092">
    <property type="entry name" value="MutS2"/>
    <property type="match status" value="1"/>
</dbReference>
<evidence type="ECO:0000256" key="9">
    <source>
        <dbReference type="SAM" id="Coils"/>
    </source>
</evidence>